<evidence type="ECO:0000256" key="3">
    <source>
        <dbReference type="ARBA" id="ARBA00022475"/>
    </source>
</evidence>
<dbReference type="PANTHER" id="PTHR38779:SF2">
    <property type="entry name" value="TYPE II SECRETION SYSTEM PROTEIN I-RELATED"/>
    <property type="match status" value="1"/>
</dbReference>
<comment type="subcellular location">
    <subcellularLocation>
        <location evidence="1">Cell inner membrane</location>
        <topology evidence="1">Single-pass membrane protein</topology>
    </subcellularLocation>
</comment>
<dbReference type="NCBIfam" id="TIGR02532">
    <property type="entry name" value="IV_pilin_GFxxxE"/>
    <property type="match status" value="1"/>
</dbReference>
<comment type="caution">
    <text evidence="11">The sequence shown here is derived from an EMBL/GenBank/DDBJ whole genome shotgun (WGS) entry which is preliminary data.</text>
</comment>
<evidence type="ECO:0000313" key="12">
    <source>
        <dbReference type="Proteomes" id="UP000078252"/>
    </source>
</evidence>
<reference evidence="11 12" key="1">
    <citation type="journal article" date="2016" name="Front. Microbiol.">
        <title>Genomic Resource of Rice Seed Associated Bacteria.</title>
        <authorList>
            <person name="Midha S."/>
            <person name="Bansal K."/>
            <person name="Sharma S."/>
            <person name="Kumar N."/>
            <person name="Patil P.P."/>
            <person name="Chaudhry V."/>
            <person name="Patil P.B."/>
        </authorList>
    </citation>
    <scope>NUCLEOTIDE SEQUENCE [LARGE SCALE GENOMIC DNA]</scope>
    <source>
        <strain evidence="11 12">NS184</strain>
    </source>
</reference>
<dbReference type="Gene3D" id="2.60.40.1120">
    <property type="entry name" value="Carboxypeptidase-like, regulatory domain"/>
    <property type="match status" value="1"/>
</dbReference>
<evidence type="ECO:0000256" key="8">
    <source>
        <dbReference type="ARBA" id="ARBA00023136"/>
    </source>
</evidence>
<dbReference type="Proteomes" id="UP000078252">
    <property type="component" value="Unassembled WGS sequence"/>
</dbReference>
<evidence type="ECO:0000256" key="1">
    <source>
        <dbReference type="ARBA" id="ARBA00004377"/>
    </source>
</evidence>
<dbReference type="RefSeq" id="WP_058724877.1">
    <property type="nucleotide sequence ID" value="NZ_LDQC01000023.1"/>
</dbReference>
<dbReference type="STRING" id="33881.NS184_04190"/>
<accession>A0A175RZB8</accession>
<dbReference type="AlphaFoldDB" id="A0A175RZB8"/>
<evidence type="ECO:0000256" key="6">
    <source>
        <dbReference type="ARBA" id="ARBA00022692"/>
    </source>
</evidence>
<evidence type="ECO:0000256" key="7">
    <source>
        <dbReference type="ARBA" id="ARBA00022989"/>
    </source>
</evidence>
<keyword evidence="4" id="KW-0488">Methylation</keyword>
<keyword evidence="3" id="KW-1003">Cell membrane</keyword>
<protein>
    <submittedName>
        <fullName evidence="11">Uncharacterized protein</fullName>
    </submittedName>
</protein>
<proteinExistence type="inferred from homology"/>
<sequence length="448" mass="45618">MISRIAERLRSARESDEGFTIIEVMVAMTIFALIAAGIAAGITSSLVLAKDTRAREVAASVAMEDIDTLRDTSSIFDVKSGTAQRQVGGRTYDLKRTVTWTKSSGASNACGTGDGTLSYKAVTVTVSWTTSASSSGSQRFTMSSAIAPLTNINSDSTGSILVGVTNANGVGVAGIVPTVSGGPAGVTFPATDAEGCTYVSGVAPGTYTVAVARSGYVDSTQQVSPSQQSVKVSAGSSGAAAFAFDQAATYSYQYATTPDSGAVLPTNLQLSVTNAVSGTKVYDRSPTSVSLFPFPSGYQAVAGSYAADDSADAASTCLSPEPGTWTIPNANGKKGTATESRDNSQQPRRVEMGAVTLSGLDTSKFVTAKTTTPGNGDPGCAKGMTLTFPKPTSGKMTIALPWGTWKIYSGTTSGAISTVLGLTSTTVAMVTNGRVSDGAVTVDPRPAS</sequence>
<evidence type="ECO:0000256" key="9">
    <source>
        <dbReference type="SAM" id="MobiDB-lite"/>
    </source>
</evidence>
<dbReference type="PANTHER" id="PTHR38779">
    <property type="entry name" value="TYPE II SECRETION SYSTEM PROTEIN I-RELATED"/>
    <property type="match status" value="1"/>
</dbReference>
<dbReference type="GO" id="GO:0005886">
    <property type="term" value="C:plasma membrane"/>
    <property type="evidence" value="ECO:0007669"/>
    <property type="project" value="UniProtKB-SubCell"/>
</dbReference>
<dbReference type="GO" id="GO:0015627">
    <property type="term" value="C:type II protein secretion system complex"/>
    <property type="evidence" value="ECO:0007669"/>
    <property type="project" value="InterPro"/>
</dbReference>
<dbReference type="InterPro" id="IPR010052">
    <property type="entry name" value="T2SS_protein-GspI"/>
</dbReference>
<dbReference type="SUPFAM" id="SSF49452">
    <property type="entry name" value="Starch-binding domain-like"/>
    <property type="match status" value="1"/>
</dbReference>
<evidence type="ECO:0000313" key="11">
    <source>
        <dbReference type="EMBL" id="KTR09014.1"/>
    </source>
</evidence>
<evidence type="ECO:0000256" key="4">
    <source>
        <dbReference type="ARBA" id="ARBA00022481"/>
    </source>
</evidence>
<gene>
    <name evidence="11" type="ORF">NS184_04190</name>
</gene>
<organism evidence="11 12">
    <name type="scientific">Curtobacterium luteum</name>
    <dbReference type="NCBI Taxonomy" id="33881"/>
    <lineage>
        <taxon>Bacteria</taxon>
        <taxon>Bacillati</taxon>
        <taxon>Actinomycetota</taxon>
        <taxon>Actinomycetes</taxon>
        <taxon>Micrococcales</taxon>
        <taxon>Microbacteriaceae</taxon>
        <taxon>Curtobacterium</taxon>
    </lineage>
</organism>
<keyword evidence="6 10" id="KW-0812">Transmembrane</keyword>
<dbReference type="EMBL" id="LDQC01000023">
    <property type="protein sequence ID" value="KTR09014.1"/>
    <property type="molecule type" value="Genomic_DNA"/>
</dbReference>
<dbReference type="PATRIC" id="fig|33881.3.peg.1106"/>
<dbReference type="GO" id="GO:0015628">
    <property type="term" value="P:protein secretion by the type II secretion system"/>
    <property type="evidence" value="ECO:0007669"/>
    <property type="project" value="InterPro"/>
</dbReference>
<dbReference type="GO" id="GO:0030246">
    <property type="term" value="F:carbohydrate binding"/>
    <property type="evidence" value="ECO:0007669"/>
    <property type="project" value="InterPro"/>
</dbReference>
<evidence type="ECO:0000256" key="10">
    <source>
        <dbReference type="SAM" id="Phobius"/>
    </source>
</evidence>
<dbReference type="InterPro" id="IPR013784">
    <property type="entry name" value="Carb-bd-like_fold"/>
</dbReference>
<keyword evidence="8 10" id="KW-0472">Membrane</keyword>
<keyword evidence="7 10" id="KW-1133">Transmembrane helix</keyword>
<feature type="region of interest" description="Disordered" evidence="9">
    <location>
        <begin position="316"/>
        <end position="349"/>
    </location>
</feature>
<evidence type="ECO:0000256" key="2">
    <source>
        <dbReference type="ARBA" id="ARBA00008358"/>
    </source>
</evidence>
<evidence type="ECO:0000256" key="5">
    <source>
        <dbReference type="ARBA" id="ARBA00022519"/>
    </source>
</evidence>
<feature type="transmembrane region" description="Helical" evidence="10">
    <location>
        <begin position="21"/>
        <end position="42"/>
    </location>
</feature>
<keyword evidence="5" id="KW-0997">Cell inner membrane</keyword>
<dbReference type="InterPro" id="IPR012902">
    <property type="entry name" value="N_methyl_site"/>
</dbReference>
<comment type="similarity">
    <text evidence="2">Belongs to the GSP I family.</text>
</comment>
<dbReference type="Pfam" id="PF07963">
    <property type="entry name" value="N_methyl"/>
    <property type="match status" value="1"/>
</dbReference>
<name>A0A175RZB8_9MICO</name>